<accession>A0A673U6L6</accession>
<reference evidence="2" key="2">
    <citation type="submission" date="2025-08" db="UniProtKB">
        <authorList>
            <consortium name="Ensembl"/>
        </authorList>
    </citation>
    <scope>IDENTIFICATION</scope>
</reference>
<keyword evidence="3" id="KW-1185">Reference proteome</keyword>
<feature type="compositionally biased region" description="Basic and acidic residues" evidence="1">
    <location>
        <begin position="314"/>
        <end position="334"/>
    </location>
</feature>
<reference evidence="2" key="3">
    <citation type="submission" date="2025-09" db="UniProtKB">
        <authorList>
            <consortium name="Ensembl"/>
        </authorList>
    </citation>
    <scope>IDENTIFICATION</scope>
</reference>
<feature type="region of interest" description="Disordered" evidence="1">
    <location>
        <begin position="254"/>
        <end position="343"/>
    </location>
</feature>
<dbReference type="Ensembl" id="ENSSSUT00005019611.1">
    <property type="protein sequence ID" value="ENSSSUP00005017201.1"/>
    <property type="gene ID" value="ENSSSUG00005011097.1"/>
</dbReference>
<dbReference type="OMA" id="MYLSCEE"/>
<evidence type="ECO:0000313" key="3">
    <source>
        <dbReference type="Proteomes" id="UP000472268"/>
    </source>
</evidence>
<feature type="compositionally biased region" description="Pro residues" evidence="1">
    <location>
        <begin position="257"/>
        <end position="273"/>
    </location>
</feature>
<sequence>MSAKYLSCEEASGRAWARRPIPPPGAGPSHHRHADAHTPARGPGRPHVLGLDAGLLGADVAVVLVPPVVSLAFFHPPLPLRHNEPGEVGVQLVLLVDAPLLNAVPALLLSDAQSTRDVIPEVEPLLLGEVIGNGLVIEEVCLHRLPVQLQGPPAVCEGLLMLLHLQVAQCPVGVVHCHQRIPAGRRLRILAAHEEPVALLLELLRARAFFGASAAGAQPRAALLLLLALHGAARHCLGSAPRLRVWPPAARARDPLGPGPAIRPPPSDPPPPARSGRGGAAFGAGGVALGRRPPPAGLRAGSRKTWWASPLPRVSRESWAPRRGRESRPVRDRVCQVSPGPCP</sequence>
<name>A0A673U6L6_SURSU</name>
<protein>
    <submittedName>
        <fullName evidence="2">Uncharacterized protein</fullName>
    </submittedName>
</protein>
<reference evidence="2 3" key="1">
    <citation type="submission" date="2019-05" db="EMBL/GenBank/DDBJ databases">
        <title>A Chromosome-scale Meerkat (S. suricatta) Genome Assembly.</title>
        <authorList>
            <person name="Dudchenko O."/>
            <person name="Lieberman Aiden E."/>
            <person name="Tung J."/>
            <person name="Barreiro L.B."/>
            <person name="Clutton-Brock T.H."/>
        </authorList>
    </citation>
    <scope>NUCLEOTIDE SEQUENCE [LARGE SCALE GENOMIC DNA]</scope>
</reference>
<organism evidence="2 3">
    <name type="scientific">Suricata suricatta</name>
    <name type="common">Meerkat</name>
    <dbReference type="NCBI Taxonomy" id="37032"/>
    <lineage>
        <taxon>Eukaryota</taxon>
        <taxon>Metazoa</taxon>
        <taxon>Chordata</taxon>
        <taxon>Craniata</taxon>
        <taxon>Vertebrata</taxon>
        <taxon>Euteleostomi</taxon>
        <taxon>Mammalia</taxon>
        <taxon>Eutheria</taxon>
        <taxon>Laurasiatheria</taxon>
        <taxon>Carnivora</taxon>
        <taxon>Feliformia</taxon>
        <taxon>Herpestidae</taxon>
        <taxon>Suricata</taxon>
    </lineage>
</organism>
<dbReference type="AlphaFoldDB" id="A0A673U6L6"/>
<feature type="compositionally biased region" description="Gly residues" evidence="1">
    <location>
        <begin position="276"/>
        <end position="288"/>
    </location>
</feature>
<feature type="region of interest" description="Disordered" evidence="1">
    <location>
        <begin position="16"/>
        <end position="44"/>
    </location>
</feature>
<dbReference type="Proteomes" id="UP000472268">
    <property type="component" value="Chromosome 8"/>
</dbReference>
<evidence type="ECO:0000313" key="2">
    <source>
        <dbReference type="Ensembl" id="ENSSSUP00005017201.1"/>
    </source>
</evidence>
<evidence type="ECO:0000256" key="1">
    <source>
        <dbReference type="SAM" id="MobiDB-lite"/>
    </source>
</evidence>
<proteinExistence type="predicted"/>